<keyword evidence="3" id="KW-1185">Reference proteome</keyword>
<accession>A0A8J7WJK9</accession>
<dbReference type="EMBL" id="JAGTUU010000009">
    <property type="protein sequence ID" value="MBS0126431.1"/>
    <property type="molecule type" value="Genomic_DNA"/>
</dbReference>
<evidence type="ECO:0000256" key="1">
    <source>
        <dbReference type="SAM" id="Phobius"/>
    </source>
</evidence>
<comment type="caution">
    <text evidence="2">The sequence shown here is derived from an EMBL/GenBank/DDBJ whole genome shotgun (WGS) entry which is preliminary data.</text>
</comment>
<proteinExistence type="predicted"/>
<keyword evidence="1" id="KW-0472">Membrane</keyword>
<evidence type="ECO:0000313" key="3">
    <source>
        <dbReference type="Proteomes" id="UP000681356"/>
    </source>
</evidence>
<keyword evidence="1" id="KW-0812">Transmembrane</keyword>
<reference evidence="2" key="1">
    <citation type="submission" date="2021-04" db="EMBL/GenBank/DDBJ databases">
        <authorList>
            <person name="Yoon J."/>
        </authorList>
    </citation>
    <scope>NUCLEOTIDE SEQUENCE</scope>
    <source>
        <strain evidence="2">KMU-90</strain>
    </source>
</reference>
<feature type="transmembrane region" description="Helical" evidence="1">
    <location>
        <begin position="74"/>
        <end position="92"/>
    </location>
</feature>
<keyword evidence="1" id="KW-1133">Transmembrane helix</keyword>
<protein>
    <submittedName>
        <fullName evidence="2">Uncharacterized protein</fullName>
    </submittedName>
</protein>
<organism evidence="2 3">
    <name type="scientific">Thetidibacter halocola</name>
    <dbReference type="NCBI Taxonomy" id="2827239"/>
    <lineage>
        <taxon>Bacteria</taxon>
        <taxon>Pseudomonadati</taxon>
        <taxon>Pseudomonadota</taxon>
        <taxon>Alphaproteobacteria</taxon>
        <taxon>Rhodobacterales</taxon>
        <taxon>Roseobacteraceae</taxon>
        <taxon>Thetidibacter</taxon>
    </lineage>
</organism>
<evidence type="ECO:0000313" key="2">
    <source>
        <dbReference type="EMBL" id="MBS0126431.1"/>
    </source>
</evidence>
<dbReference type="Proteomes" id="UP000681356">
    <property type="component" value="Unassembled WGS sequence"/>
</dbReference>
<gene>
    <name evidence="2" type="ORF">KB874_20300</name>
</gene>
<name>A0A8J7WJK9_9RHOB</name>
<feature type="transmembrane region" description="Helical" evidence="1">
    <location>
        <begin position="6"/>
        <end position="23"/>
    </location>
</feature>
<dbReference type="AlphaFoldDB" id="A0A8J7WJK9"/>
<sequence>MQRNPHLILIGLSILLWLGAQNWRRRKLKRAVRDLPTRMQRLLGPEPSFDPPSEPPEALAPYATLHASTRRVEWVVRGLALLWLAYVLYLELKGLSS</sequence>
<dbReference type="RefSeq" id="WP_212538391.1">
    <property type="nucleotide sequence ID" value="NZ_JAGTUU010000009.1"/>
</dbReference>